<protein>
    <submittedName>
        <fullName evidence="2">Transcriptional regulator, XRE family</fullName>
    </submittedName>
</protein>
<dbReference type="Proteomes" id="UP000001192">
    <property type="component" value="Chromosome 2"/>
</dbReference>
<keyword evidence="3" id="KW-1185">Reference proteome</keyword>
<name>B2JS03_PARP8</name>
<dbReference type="KEGG" id="bph:Bphy_4814"/>
<sequence>MRRVSQESLTVSSRTYLSALERGLQAPTLEKLDEIAGGIGVHPLTLLIYAYTVDQTPNEKLEMKERVLAEMAELERYDAASF</sequence>
<dbReference type="Gene3D" id="1.10.260.40">
    <property type="entry name" value="lambda repressor-like DNA-binding domains"/>
    <property type="match status" value="1"/>
</dbReference>
<evidence type="ECO:0000313" key="2">
    <source>
        <dbReference type="EMBL" id="ACC73922.1"/>
    </source>
</evidence>
<accession>B2JS03</accession>
<proteinExistence type="predicted"/>
<dbReference type="HOGENOM" id="CLU_066192_35_2_4"/>
<feature type="domain" description="HTH cro/C1-type" evidence="1">
    <location>
        <begin position="13"/>
        <end position="46"/>
    </location>
</feature>
<dbReference type="InterPro" id="IPR010982">
    <property type="entry name" value="Lambda_DNA-bd_dom_sf"/>
</dbReference>
<dbReference type="InterPro" id="IPR001387">
    <property type="entry name" value="Cro/C1-type_HTH"/>
</dbReference>
<dbReference type="Pfam" id="PF01381">
    <property type="entry name" value="HTH_3"/>
    <property type="match status" value="1"/>
</dbReference>
<evidence type="ECO:0000313" key="3">
    <source>
        <dbReference type="Proteomes" id="UP000001192"/>
    </source>
</evidence>
<evidence type="ECO:0000259" key="1">
    <source>
        <dbReference type="PROSITE" id="PS50943"/>
    </source>
</evidence>
<dbReference type="GO" id="GO:0003677">
    <property type="term" value="F:DNA binding"/>
    <property type="evidence" value="ECO:0007669"/>
    <property type="project" value="InterPro"/>
</dbReference>
<dbReference type="EMBL" id="CP001044">
    <property type="protein sequence ID" value="ACC73922.1"/>
    <property type="molecule type" value="Genomic_DNA"/>
</dbReference>
<organism evidence="2 3">
    <name type="scientific">Paraburkholderia phymatum (strain DSM 17167 / CIP 108236 / LMG 21445 / STM815)</name>
    <name type="common">Burkholderia phymatum</name>
    <dbReference type="NCBI Taxonomy" id="391038"/>
    <lineage>
        <taxon>Bacteria</taxon>
        <taxon>Pseudomonadati</taxon>
        <taxon>Pseudomonadota</taxon>
        <taxon>Betaproteobacteria</taxon>
        <taxon>Burkholderiales</taxon>
        <taxon>Burkholderiaceae</taxon>
        <taxon>Paraburkholderia</taxon>
    </lineage>
</organism>
<reference evidence="3" key="1">
    <citation type="journal article" date="2014" name="Stand. Genomic Sci.">
        <title>Complete genome sequence of Burkholderia phymatum STM815(T), a broad host range and efficient nitrogen-fixing symbiont of Mimosa species.</title>
        <authorList>
            <person name="Moulin L."/>
            <person name="Klonowska A."/>
            <person name="Caroline B."/>
            <person name="Booth K."/>
            <person name="Vriezen J.A."/>
            <person name="Melkonian R."/>
            <person name="James E.K."/>
            <person name="Young J.P."/>
            <person name="Bena G."/>
            <person name="Hauser L."/>
            <person name="Land M."/>
            <person name="Kyrpides N."/>
            <person name="Bruce D."/>
            <person name="Chain P."/>
            <person name="Copeland A."/>
            <person name="Pitluck S."/>
            <person name="Woyke T."/>
            <person name="Lizotte-Waniewski M."/>
            <person name="Bristow J."/>
            <person name="Riley M."/>
        </authorList>
    </citation>
    <scope>NUCLEOTIDE SEQUENCE [LARGE SCALE GENOMIC DNA]</scope>
    <source>
        <strain evidence="3">DSM 17167 / CIP 108236 / LMG 21445 / STM815</strain>
    </source>
</reference>
<dbReference type="eggNOG" id="COG1396">
    <property type="taxonomic scope" value="Bacteria"/>
</dbReference>
<gene>
    <name evidence="2" type="ordered locus">Bphy_4814</name>
</gene>
<dbReference type="PROSITE" id="PS50943">
    <property type="entry name" value="HTH_CROC1"/>
    <property type="match status" value="1"/>
</dbReference>
<dbReference type="AlphaFoldDB" id="B2JS03"/>